<gene>
    <name evidence="1" type="ORF">KUTeg_001402</name>
</gene>
<evidence type="ECO:0000313" key="2">
    <source>
        <dbReference type="Proteomes" id="UP001217089"/>
    </source>
</evidence>
<protein>
    <submittedName>
        <fullName evidence="1">Uncharacterized protein</fullName>
    </submittedName>
</protein>
<accession>A0ABQ9FVQ6</accession>
<name>A0ABQ9FVQ6_TEGGR</name>
<proteinExistence type="predicted"/>
<keyword evidence="2" id="KW-1185">Reference proteome</keyword>
<reference evidence="1 2" key="1">
    <citation type="submission" date="2022-12" db="EMBL/GenBank/DDBJ databases">
        <title>Chromosome-level genome of Tegillarca granosa.</title>
        <authorList>
            <person name="Kim J."/>
        </authorList>
    </citation>
    <scope>NUCLEOTIDE SEQUENCE [LARGE SCALE GENOMIC DNA]</scope>
    <source>
        <strain evidence="1">Teg-2019</strain>
        <tissue evidence="1">Adductor muscle</tissue>
    </source>
</reference>
<comment type="caution">
    <text evidence="1">The sequence shown here is derived from an EMBL/GenBank/DDBJ whole genome shotgun (WGS) entry which is preliminary data.</text>
</comment>
<sequence length="61" mass="7228">MIIPWCLHMWKKSSKAYDAMEHLSNLPMSSIRTLWNNILDIIDTRVETTTTTQQCRKSEIF</sequence>
<evidence type="ECO:0000313" key="1">
    <source>
        <dbReference type="EMBL" id="KAJ8319815.1"/>
    </source>
</evidence>
<dbReference type="EMBL" id="JARBDR010000141">
    <property type="protein sequence ID" value="KAJ8319815.1"/>
    <property type="molecule type" value="Genomic_DNA"/>
</dbReference>
<dbReference type="Proteomes" id="UP001217089">
    <property type="component" value="Unassembled WGS sequence"/>
</dbReference>
<organism evidence="1 2">
    <name type="scientific">Tegillarca granosa</name>
    <name type="common">Malaysian cockle</name>
    <name type="synonym">Anadara granosa</name>
    <dbReference type="NCBI Taxonomy" id="220873"/>
    <lineage>
        <taxon>Eukaryota</taxon>
        <taxon>Metazoa</taxon>
        <taxon>Spiralia</taxon>
        <taxon>Lophotrochozoa</taxon>
        <taxon>Mollusca</taxon>
        <taxon>Bivalvia</taxon>
        <taxon>Autobranchia</taxon>
        <taxon>Pteriomorphia</taxon>
        <taxon>Arcoida</taxon>
        <taxon>Arcoidea</taxon>
        <taxon>Arcidae</taxon>
        <taxon>Tegillarca</taxon>
    </lineage>
</organism>